<proteinExistence type="predicted"/>
<evidence type="ECO:0000313" key="1">
    <source>
        <dbReference type="EMBL" id="QHU15609.1"/>
    </source>
</evidence>
<protein>
    <submittedName>
        <fullName evidence="1">Uncharacterized protein</fullName>
    </submittedName>
</protein>
<sequence>MDAIRYKGKWYSISAKPYEPERQTYQIAWMLAKNPDMTTQEAYRKFFERERQEAKVLYPSFRKDKDVNTE</sequence>
<name>A0A6C0KD27_9ZZZZ</name>
<dbReference type="EMBL" id="MN740866">
    <property type="protein sequence ID" value="QHU15609.1"/>
    <property type="molecule type" value="Genomic_DNA"/>
</dbReference>
<reference evidence="1" key="1">
    <citation type="journal article" date="2020" name="Nature">
        <title>Giant virus diversity and host interactions through global metagenomics.</title>
        <authorList>
            <person name="Schulz F."/>
            <person name="Roux S."/>
            <person name="Paez-Espino D."/>
            <person name="Jungbluth S."/>
            <person name="Walsh D.A."/>
            <person name="Denef V.J."/>
            <person name="McMahon K.D."/>
            <person name="Konstantinidis K.T."/>
            <person name="Eloe-Fadrosh E.A."/>
            <person name="Kyrpides N.C."/>
            <person name="Woyke T."/>
        </authorList>
    </citation>
    <scope>NUCLEOTIDE SEQUENCE</scope>
    <source>
        <strain evidence="1">GVMAG-S-3300002307-41</strain>
    </source>
</reference>
<accession>A0A6C0KD27</accession>
<organism evidence="1">
    <name type="scientific">viral metagenome</name>
    <dbReference type="NCBI Taxonomy" id="1070528"/>
    <lineage>
        <taxon>unclassified sequences</taxon>
        <taxon>metagenomes</taxon>
        <taxon>organismal metagenomes</taxon>
    </lineage>
</organism>
<dbReference type="AlphaFoldDB" id="A0A6C0KD27"/>